<evidence type="ECO:0008006" key="3">
    <source>
        <dbReference type="Google" id="ProtNLM"/>
    </source>
</evidence>
<sequence>MKARTESSIFTENKQRKRFLVRTLAAATAAGALAWAALSGALTGAAPSEARAASPVADGAPGYAVEDFAYPQADKILQERGIVLKRGDGHITLADCASGTGLLQVMARRQADPICFKTVGDSGWLTLEIPAVYVIRGNDYDTQVDMTVGDEEKSYDIAKNTWTAVGESADEQGREHLLVEIRTSK</sequence>
<proteinExistence type="predicted"/>
<reference evidence="2" key="1">
    <citation type="journal article" date="2019" name="Int. J. Syst. Evol. Microbiol.">
        <title>The Global Catalogue of Microorganisms (GCM) 10K type strain sequencing project: providing services to taxonomists for standard genome sequencing and annotation.</title>
        <authorList>
            <consortium name="The Broad Institute Genomics Platform"/>
            <consortium name="The Broad Institute Genome Sequencing Center for Infectious Disease"/>
            <person name="Wu L."/>
            <person name="Ma J."/>
        </authorList>
    </citation>
    <scope>NUCLEOTIDE SEQUENCE [LARGE SCALE GENOMIC DNA]</scope>
    <source>
        <strain evidence="2">JCM 4855</strain>
    </source>
</reference>
<name>A0ABW2E3T1_9ACTN</name>
<accession>A0ABW2E3T1</accession>
<comment type="caution">
    <text evidence="1">The sequence shown here is derived from an EMBL/GenBank/DDBJ whole genome shotgun (WGS) entry which is preliminary data.</text>
</comment>
<protein>
    <recommendedName>
        <fullName evidence="3">Secreted protein</fullName>
    </recommendedName>
</protein>
<gene>
    <name evidence="1" type="ORF">ACFQMH_17360</name>
</gene>
<dbReference type="Proteomes" id="UP001596409">
    <property type="component" value="Unassembled WGS sequence"/>
</dbReference>
<evidence type="ECO:0000313" key="1">
    <source>
        <dbReference type="EMBL" id="MFC7013452.1"/>
    </source>
</evidence>
<dbReference type="RefSeq" id="WP_189879702.1">
    <property type="nucleotide sequence ID" value="NZ_BMWA01000035.1"/>
</dbReference>
<dbReference type="EMBL" id="JBHSYM010000032">
    <property type="protein sequence ID" value="MFC7013452.1"/>
    <property type="molecule type" value="Genomic_DNA"/>
</dbReference>
<organism evidence="1 2">
    <name type="scientific">Streptomyces viridiviolaceus</name>
    <dbReference type="NCBI Taxonomy" id="68282"/>
    <lineage>
        <taxon>Bacteria</taxon>
        <taxon>Bacillati</taxon>
        <taxon>Actinomycetota</taxon>
        <taxon>Actinomycetes</taxon>
        <taxon>Kitasatosporales</taxon>
        <taxon>Streptomycetaceae</taxon>
        <taxon>Streptomyces</taxon>
    </lineage>
</organism>
<evidence type="ECO:0000313" key="2">
    <source>
        <dbReference type="Proteomes" id="UP001596409"/>
    </source>
</evidence>
<keyword evidence="2" id="KW-1185">Reference proteome</keyword>